<dbReference type="PATRIC" id="fig|61435.5.peg.1581"/>
<evidence type="ECO:0000256" key="1">
    <source>
        <dbReference type="SAM" id="Phobius"/>
    </source>
</evidence>
<feature type="non-terminal residue" evidence="2">
    <location>
        <position position="56"/>
    </location>
</feature>
<keyword evidence="1" id="KW-0472">Membrane</keyword>
<feature type="transmembrane region" description="Helical" evidence="1">
    <location>
        <begin position="29"/>
        <end position="49"/>
    </location>
</feature>
<keyword evidence="1" id="KW-0812">Transmembrane</keyword>
<reference evidence="2 3" key="1">
    <citation type="journal article" date="2015" name="Sci. Rep.">
        <title>A comparative genomics and reductive dehalogenase gene transcription study of two chloroethene-respiring bacteria, Dehalococcoides mccartyi strains MB and 11a.</title>
        <authorList>
            <person name="Low A."/>
            <person name="Shen Z."/>
            <person name="Cheng D."/>
            <person name="Rogers M.J."/>
            <person name="Lee P.K."/>
            <person name="He J."/>
        </authorList>
    </citation>
    <scope>NUCLEOTIDE SEQUENCE [LARGE SCALE GENOMIC DNA]</scope>
    <source>
        <strain evidence="2 3">MB</strain>
    </source>
</reference>
<dbReference type="EMBL" id="JGYD01000004">
    <property type="protein sequence ID" value="KSV18880.1"/>
    <property type="molecule type" value="Genomic_DNA"/>
</dbReference>
<evidence type="ECO:0000313" key="3">
    <source>
        <dbReference type="Proteomes" id="UP000053577"/>
    </source>
</evidence>
<accession>A0A0V8M583</accession>
<protein>
    <submittedName>
        <fullName evidence="2">Dehalogenase</fullName>
    </submittedName>
</protein>
<sequence>MFFAGLAVAVVLTLFVVWLVRQQLGIKWYEWVIGLLAVSSLFATVQHYFSSLEENE</sequence>
<comment type="caution">
    <text evidence="2">The sequence shown here is derived from an EMBL/GenBank/DDBJ whole genome shotgun (WGS) entry which is preliminary data.</text>
</comment>
<gene>
    <name evidence="2" type="ORF">DA01_08040</name>
</gene>
<dbReference type="AlphaFoldDB" id="A0A0V8M583"/>
<evidence type="ECO:0000313" key="2">
    <source>
        <dbReference type="EMBL" id="KSV18880.1"/>
    </source>
</evidence>
<name>A0A0V8M583_9CHLR</name>
<proteinExistence type="predicted"/>
<keyword evidence="1" id="KW-1133">Transmembrane helix</keyword>
<organism evidence="2 3">
    <name type="scientific">Dehalococcoides mccartyi</name>
    <dbReference type="NCBI Taxonomy" id="61435"/>
    <lineage>
        <taxon>Bacteria</taxon>
        <taxon>Bacillati</taxon>
        <taxon>Chloroflexota</taxon>
        <taxon>Dehalococcoidia</taxon>
        <taxon>Dehalococcoidales</taxon>
        <taxon>Dehalococcoidaceae</taxon>
        <taxon>Dehalococcoides</taxon>
    </lineage>
</organism>
<dbReference type="Proteomes" id="UP000053577">
    <property type="component" value="Unassembled WGS sequence"/>
</dbReference>